<comment type="caution">
    <text evidence="3">The sequence shown here is derived from an EMBL/GenBank/DDBJ whole genome shotgun (WGS) entry which is preliminary data.</text>
</comment>
<reference evidence="3 4" key="1">
    <citation type="journal article" date="2012" name="PLoS ONE">
        <title>Genome Sequencing and Analysis of a Type A Clostridium perfringens Isolate from a Case of Bovine Clostridial Abomasitis.</title>
        <authorList>
            <person name="Nowell V.J."/>
            <person name="Kropinski A.M."/>
            <person name="Songer J.G."/>
            <person name="Macinnes J.I."/>
            <person name="Parreira V.R."/>
            <person name="Prescott J.F."/>
        </authorList>
    </citation>
    <scope>NUCLEOTIDE SEQUENCE [LARGE SCALE GENOMIC DNA]</scope>
    <source>
        <strain evidence="3 4">F262</strain>
    </source>
</reference>
<feature type="region of interest" description="Disordered" evidence="1">
    <location>
        <begin position="169"/>
        <end position="212"/>
    </location>
</feature>
<feature type="chain" id="PRO_5043562207" description="Novel toxin 21 domain-containing protein" evidence="2">
    <location>
        <begin position="32"/>
        <end position="212"/>
    </location>
</feature>
<sequence>MKLKKIKSKIALALILSLTIVNISPSIKAFANPINNYTKININELEIPNLILSEEEINLANNYIEEQINNGKIAIMPRSATAALAGTFFIPGVGQAVITAAGVIIVGGAVVSAGSWLGKKIVNWVQTNTANQINTVKNSIPNSLKKKNGDVDLGKFKDKNGRTPLNKNSGTFRNGRWSVEKDTAGHGGRKWKLKKDGTRVGSLDGNGKVISK</sequence>
<keyword evidence="3" id="KW-0614">Plasmid</keyword>
<organism evidence="3 4">
    <name type="scientific">Clostridium perfringens F262</name>
    <dbReference type="NCBI Taxonomy" id="883064"/>
    <lineage>
        <taxon>Bacteria</taxon>
        <taxon>Bacillati</taxon>
        <taxon>Bacillota</taxon>
        <taxon>Clostridia</taxon>
        <taxon>Eubacteriales</taxon>
        <taxon>Clostridiaceae</taxon>
        <taxon>Clostridium</taxon>
    </lineage>
</organism>
<accession>A0AAV3F7Y9</accession>
<gene>
    <name evidence="3" type="ORF">HA1_15982</name>
</gene>
<keyword evidence="2" id="KW-0732">Signal</keyword>
<name>A0AAV3F7Y9_CLOPF</name>
<dbReference type="EMBL" id="AFES01000052">
    <property type="protein sequence ID" value="EIA15600.1"/>
    <property type="molecule type" value="Genomic_DNA"/>
</dbReference>
<dbReference type="Proteomes" id="UP000005358">
    <property type="component" value="Plasmid pF262C"/>
</dbReference>
<dbReference type="AlphaFoldDB" id="A0AAV3F7Y9"/>
<feature type="signal peptide" evidence="2">
    <location>
        <begin position="1"/>
        <end position="31"/>
    </location>
</feature>
<dbReference type="RefSeq" id="WP_003482681.1">
    <property type="nucleotide sequence ID" value="NZ_CM001480.1"/>
</dbReference>
<evidence type="ECO:0000313" key="3">
    <source>
        <dbReference type="EMBL" id="EIA15600.1"/>
    </source>
</evidence>
<evidence type="ECO:0000313" key="4">
    <source>
        <dbReference type="Proteomes" id="UP000005358"/>
    </source>
</evidence>
<proteinExistence type="predicted"/>
<protein>
    <recommendedName>
        <fullName evidence="5">Novel toxin 21 domain-containing protein</fullName>
    </recommendedName>
</protein>
<evidence type="ECO:0008006" key="5">
    <source>
        <dbReference type="Google" id="ProtNLM"/>
    </source>
</evidence>
<evidence type="ECO:0000256" key="2">
    <source>
        <dbReference type="SAM" id="SignalP"/>
    </source>
</evidence>
<evidence type="ECO:0000256" key="1">
    <source>
        <dbReference type="SAM" id="MobiDB-lite"/>
    </source>
</evidence>
<geneLocation type="plasmid" evidence="3 4">
    <name>pF262C</name>
</geneLocation>